<gene>
    <name evidence="3" type="ORF">DSYM_15760</name>
</gene>
<evidence type="ECO:0000313" key="3">
    <source>
        <dbReference type="EMBL" id="BBO20877.1"/>
    </source>
</evidence>
<protein>
    <submittedName>
        <fullName evidence="3">Uncharacterized protein</fullName>
    </submittedName>
</protein>
<evidence type="ECO:0000313" key="4">
    <source>
        <dbReference type="Proteomes" id="UP000662914"/>
    </source>
</evidence>
<reference evidence="3" key="1">
    <citation type="journal article" name="DNA Res.">
        <title>The physiological potential of anammox bacteria as revealed by their core genome structure.</title>
        <authorList>
            <person name="Okubo T."/>
            <person name="Toyoda A."/>
            <person name="Fukuhara K."/>
            <person name="Uchiyama I."/>
            <person name="Harigaya Y."/>
            <person name="Kuroiwa M."/>
            <person name="Suzuki T."/>
            <person name="Murakami Y."/>
            <person name="Suwa Y."/>
            <person name="Takami H."/>
        </authorList>
    </citation>
    <scope>NUCLEOTIDE SEQUENCE</scope>
    <source>
        <strain evidence="3">317325-3</strain>
    </source>
</reference>
<dbReference type="KEGG" id="ddz:DSYM_15760"/>
<keyword evidence="2" id="KW-1133">Transmembrane helix</keyword>
<proteinExistence type="predicted"/>
<keyword evidence="2" id="KW-0812">Transmembrane</keyword>
<feature type="region of interest" description="Disordered" evidence="1">
    <location>
        <begin position="1"/>
        <end position="23"/>
    </location>
</feature>
<feature type="transmembrane region" description="Helical" evidence="2">
    <location>
        <begin position="119"/>
        <end position="139"/>
    </location>
</feature>
<dbReference type="EMBL" id="AP021857">
    <property type="protein sequence ID" value="BBO20877.1"/>
    <property type="molecule type" value="Genomic_DNA"/>
</dbReference>
<organism evidence="3 4">
    <name type="scientific">Candidatus Desulfobacillus denitrificans</name>
    <dbReference type="NCBI Taxonomy" id="2608985"/>
    <lineage>
        <taxon>Bacteria</taxon>
        <taxon>Pseudomonadati</taxon>
        <taxon>Pseudomonadota</taxon>
        <taxon>Betaproteobacteria</taxon>
        <taxon>Candidatus Desulfobacillus</taxon>
    </lineage>
</organism>
<dbReference type="Proteomes" id="UP000662914">
    <property type="component" value="Chromosome"/>
</dbReference>
<accession>A0A809RWY7</accession>
<sequence length="140" mass="14798">MQQRTASRSALSDRESLKTAAHVPDVSRSGAAGAGAAYLDGSCPTGWNLKRLALIVFFLLLAYFSLMSVARAETIVCVPATKTVAPCPSGYAPNQITVESVQQPDPYQNSLDAMPMQEMLFALCVGISGLLGFSVGVRLS</sequence>
<dbReference type="AlphaFoldDB" id="A0A809RWY7"/>
<feature type="transmembrane region" description="Helical" evidence="2">
    <location>
        <begin position="52"/>
        <end position="70"/>
    </location>
</feature>
<keyword evidence="2" id="KW-0472">Membrane</keyword>
<evidence type="ECO:0000256" key="1">
    <source>
        <dbReference type="SAM" id="MobiDB-lite"/>
    </source>
</evidence>
<feature type="compositionally biased region" description="Polar residues" evidence="1">
    <location>
        <begin position="1"/>
        <end position="10"/>
    </location>
</feature>
<evidence type="ECO:0000256" key="2">
    <source>
        <dbReference type="SAM" id="Phobius"/>
    </source>
</evidence>
<name>A0A809RWY7_9PROT</name>